<sequence length="489" mass="56130">MDKRKLSAGEFIEELKNISKRNSGDVKMDNIIIEEPLSLIGIGMQSLSFEDCEISQLSISSEIRKSISLNGIKGEYIKITNLGCNLISLNSCTLNSLDIKKNFNGKLNIGPSNEVKDILFENIIPSGGEIYSKNKVVFSDCKLKELLKINTRELTFSNNSNIIKLEPEKSINILKFLDSSCGHLQTSQQGNLTISGENVNLTTLEINYDIGELNFLNSSLQKIKLEGHQTSLNKISLSNCRGLESFTCDGYFVNEFYVDRIVNYSKFEITHSNISDSLTMTDCDLSDAVFNDLNLSSCTCKFNRSFLVGANFFNIQWNEKEMIGKENKKDLQELRERKEVFRQLKYAHSKQENALDASFFKVQELESYRKLLSIIRTRNIRVLGDRLILWTHKVLGGYGVNVWVPFFWLFSAHLLWFCLSEFSPSIMNSADDFSWTNTKLAIVSYFYFLNPVHPFFYQGERIMSGWDILMRLSSGYFIFYFLKASRKFH</sequence>
<evidence type="ECO:0008006" key="3">
    <source>
        <dbReference type="Google" id="ProtNLM"/>
    </source>
</evidence>
<evidence type="ECO:0000313" key="2">
    <source>
        <dbReference type="Proteomes" id="UP001244443"/>
    </source>
</evidence>
<dbReference type="RefSeq" id="WP_308356707.1">
    <property type="nucleotide sequence ID" value="NZ_CP129970.2"/>
</dbReference>
<dbReference type="EMBL" id="CP129970">
    <property type="protein sequence ID" value="WMN06762.1"/>
    <property type="molecule type" value="Genomic_DNA"/>
</dbReference>
<name>A0AA51N5S1_9BACT</name>
<proteinExistence type="predicted"/>
<dbReference type="Proteomes" id="UP001244443">
    <property type="component" value="Chromosome"/>
</dbReference>
<organism evidence="1 2">
    <name type="scientific">Marivirga arenosa</name>
    <dbReference type="NCBI Taxonomy" id="3059076"/>
    <lineage>
        <taxon>Bacteria</taxon>
        <taxon>Pseudomonadati</taxon>
        <taxon>Bacteroidota</taxon>
        <taxon>Cytophagia</taxon>
        <taxon>Cytophagales</taxon>
        <taxon>Marivirgaceae</taxon>
        <taxon>Marivirga</taxon>
    </lineage>
</organism>
<evidence type="ECO:0000313" key="1">
    <source>
        <dbReference type="EMBL" id="WMN06762.1"/>
    </source>
</evidence>
<accession>A0AA51N5S1</accession>
<keyword evidence="2" id="KW-1185">Reference proteome</keyword>
<dbReference type="AlphaFoldDB" id="A0AA51N5S1"/>
<reference evidence="1" key="1">
    <citation type="submission" date="2023-08" db="EMBL/GenBank/DDBJ databases">
        <title>Comparative genomics and taxonomic characterization of three novel marine species of genus Marivirga.</title>
        <authorList>
            <person name="Muhammad N."/>
            <person name="Kim S.-G."/>
        </authorList>
    </citation>
    <scope>NUCLEOTIDE SEQUENCE [LARGE SCALE GENOMIC DNA]</scope>
    <source>
        <strain evidence="1">ABR2-2</strain>
    </source>
</reference>
<gene>
    <name evidence="1" type="ORF">QYS48_33630</name>
</gene>
<protein>
    <recommendedName>
        <fullName evidence="3">Pentapeptide repeat-containing protein</fullName>
    </recommendedName>
</protein>